<reference evidence="1 2" key="1">
    <citation type="submission" date="2014-06" db="EMBL/GenBank/DDBJ databases">
        <title>Whole Genome Sequences of Three Symbiotic Endozoicomonas Bacteria.</title>
        <authorList>
            <person name="Neave M.J."/>
            <person name="Apprill A."/>
            <person name="Voolstra C.R."/>
        </authorList>
    </citation>
    <scope>NUCLEOTIDE SEQUENCE [LARGE SCALE GENOMIC DNA]</scope>
    <source>
        <strain evidence="1 2">DSM 25634</strain>
    </source>
</reference>
<organism evidence="1 2">
    <name type="scientific">Endozoicomonas numazuensis</name>
    <dbReference type="NCBI Taxonomy" id="1137799"/>
    <lineage>
        <taxon>Bacteria</taxon>
        <taxon>Pseudomonadati</taxon>
        <taxon>Pseudomonadota</taxon>
        <taxon>Gammaproteobacteria</taxon>
        <taxon>Oceanospirillales</taxon>
        <taxon>Endozoicomonadaceae</taxon>
        <taxon>Endozoicomonas</taxon>
    </lineage>
</organism>
<dbReference type="AlphaFoldDB" id="A0A081NHD7"/>
<comment type="caution">
    <text evidence="1">The sequence shown here is derived from an EMBL/GenBank/DDBJ whole genome shotgun (WGS) entry which is preliminary data.</text>
</comment>
<dbReference type="Proteomes" id="UP000028073">
    <property type="component" value="Unassembled WGS sequence"/>
</dbReference>
<evidence type="ECO:0000313" key="2">
    <source>
        <dbReference type="Proteomes" id="UP000028073"/>
    </source>
</evidence>
<dbReference type="EMBL" id="JOKH01000002">
    <property type="protein sequence ID" value="KEQ17860.1"/>
    <property type="molecule type" value="Genomic_DNA"/>
</dbReference>
<name>A0A081NHD7_9GAMM</name>
<accession>A0A081NHD7</accession>
<sequence>MFITLLSNHAEVSKRRLLYCVSLDVTSYVRGRFVKTVCQAHDSHSGATEWGVTKHTGSTVPLIKAMIAGRRRRFFASGKYLAKKQNLLSAPCLKLTKLIKQGMRYERDHVL</sequence>
<evidence type="ECO:0000313" key="1">
    <source>
        <dbReference type="EMBL" id="KEQ17860.1"/>
    </source>
</evidence>
<protein>
    <submittedName>
        <fullName evidence="1">Uncharacterized protein</fullName>
    </submittedName>
</protein>
<proteinExistence type="predicted"/>
<dbReference type="STRING" id="1137799.GZ78_09430"/>
<keyword evidence="2" id="KW-1185">Reference proteome</keyword>
<gene>
    <name evidence="1" type="ORF">GZ78_09430</name>
</gene>